<protein>
    <submittedName>
        <fullName evidence="1">Uncharacterized protein</fullName>
    </submittedName>
</protein>
<reference evidence="1 2" key="2">
    <citation type="submission" date="2011-10" db="EMBL/GenBank/DDBJ databases">
        <title>The Genome Sequence of Simonsiella muelleri ATCC 29453.</title>
        <authorList>
            <consortium name="The Broad Institute Genome Sequencing Platform"/>
            <consortium name="The Broad Institute Genome Sequencing Center for Infectious Disease"/>
            <person name="Earl A."/>
            <person name="Ward D."/>
            <person name="Feldgarden M."/>
            <person name="Gevers D."/>
            <person name="Izard J."/>
            <person name="Baranova O.V."/>
            <person name="Blanton J.M."/>
            <person name="Tanner A.C."/>
            <person name="Dewhirst F."/>
            <person name="Young S.K."/>
            <person name="Zeng Q."/>
            <person name="Gargeya S."/>
            <person name="Fitzgerald M."/>
            <person name="Haas B."/>
            <person name="Abouelleil A."/>
            <person name="Alvarado L."/>
            <person name="Arachchi H.M."/>
            <person name="Berlin A."/>
            <person name="Brown A."/>
            <person name="Chapman S.B."/>
            <person name="Chen Z."/>
            <person name="Dunbar C."/>
            <person name="Freedman E."/>
            <person name="Gearin G."/>
            <person name="Goldberg J."/>
            <person name="Griggs A."/>
            <person name="Gujja S."/>
            <person name="Heiman D."/>
            <person name="Howarth C."/>
            <person name="Larson L."/>
            <person name="Lui A."/>
            <person name="MacDonald P.J.P."/>
            <person name="Montmayeur A."/>
            <person name="Murphy C."/>
            <person name="Neiman D."/>
            <person name="Pearson M."/>
            <person name="Priest M."/>
            <person name="Roberts A."/>
            <person name="Saif S."/>
            <person name="Shea T."/>
            <person name="Shenoy N."/>
            <person name="Sisk P."/>
            <person name="Stolte C."/>
            <person name="Sykes S."/>
            <person name="Wortman J."/>
            <person name="Nusbaum C."/>
            <person name="Birren B."/>
        </authorList>
    </citation>
    <scope>NUCLEOTIDE SEQUENCE [LARGE SCALE GENOMIC DNA]</scope>
    <source>
        <strain evidence="1 2">ATCC 29453</strain>
    </source>
</reference>
<accession>V9HL19</accession>
<name>V9HL19_9NEIS</name>
<sequence length="61" mass="7277">MSYEEAVNLLNIKEKAYSDERVPNELTRQAMQELRDDRQSRHLKRHDSVEAMIADIQVFEE</sequence>
<gene>
    <name evidence="1" type="ORF">HMPREF9021_02102</name>
</gene>
<evidence type="ECO:0000313" key="1">
    <source>
        <dbReference type="EMBL" id="EFG30034.2"/>
    </source>
</evidence>
<reference evidence="1 2" key="1">
    <citation type="submission" date="2010-03" db="EMBL/GenBank/DDBJ databases">
        <authorList>
            <consortium name="The Broad Institute Genome Sequencing Platform"/>
            <person name="Ward D."/>
            <person name="Earl A."/>
            <person name="Feldgarden M."/>
            <person name="Gevers D."/>
            <person name="Young S."/>
            <person name="Zeng Q."/>
            <person name="Koehrsen M."/>
            <person name="Alvarado L."/>
            <person name="Berlin A.M."/>
            <person name="Borenstein D."/>
            <person name="Chapman S.B."/>
            <person name="Chen Z."/>
            <person name="Engels R."/>
            <person name="Freedman E."/>
            <person name="Gellesch M."/>
            <person name="Goldberg J."/>
            <person name="Griggs A."/>
            <person name="Gujja S."/>
            <person name="Heilman E.R."/>
            <person name="Heiman D.I."/>
            <person name="Hepburn T.A."/>
            <person name="Howarth C."/>
            <person name="Jen D."/>
            <person name="Larson L."/>
            <person name="Mehta T."/>
            <person name="Park D."/>
            <person name="Pearson M."/>
            <person name="Richards J."/>
            <person name="Roberts A."/>
            <person name="Saif S."/>
            <person name="Shea T.D."/>
            <person name="Shenoy N."/>
            <person name="Sisk P."/>
            <person name="Stolte C."/>
            <person name="Sykes S.N."/>
            <person name="Walk T."/>
            <person name="White J."/>
            <person name="Yandava C."/>
            <person name="Izard J."/>
            <person name="Baranova O.V."/>
            <person name="Blanton J.M."/>
            <person name="Tanner A.C."/>
            <person name="Dewhirst F."/>
            <person name="Haas B."/>
            <person name="Nusbaum C."/>
            <person name="Birren B."/>
        </authorList>
    </citation>
    <scope>NUCLEOTIDE SEQUENCE [LARGE SCALE GENOMIC DNA]</scope>
    <source>
        <strain evidence="1 2">ATCC 29453</strain>
    </source>
</reference>
<dbReference type="Proteomes" id="UP000017813">
    <property type="component" value="Unassembled WGS sequence"/>
</dbReference>
<keyword evidence="2" id="KW-1185">Reference proteome</keyword>
<evidence type="ECO:0000313" key="2">
    <source>
        <dbReference type="Proteomes" id="UP000017813"/>
    </source>
</evidence>
<dbReference type="HOGENOM" id="CLU_2920271_0_0_4"/>
<dbReference type="AlphaFoldDB" id="V9HL19"/>
<organism evidence="1 2">
    <name type="scientific">Simonsiella muelleri ATCC 29453</name>
    <dbReference type="NCBI Taxonomy" id="641147"/>
    <lineage>
        <taxon>Bacteria</taxon>
        <taxon>Pseudomonadati</taxon>
        <taxon>Pseudomonadota</taxon>
        <taxon>Betaproteobacteria</taxon>
        <taxon>Neisseriales</taxon>
        <taxon>Neisseriaceae</taxon>
        <taxon>Simonsiella</taxon>
    </lineage>
</organism>
<dbReference type="EMBL" id="ADCY02000053">
    <property type="protein sequence ID" value="EFG30034.2"/>
    <property type="molecule type" value="Genomic_DNA"/>
</dbReference>
<proteinExistence type="predicted"/>
<comment type="caution">
    <text evidence="1">The sequence shown here is derived from an EMBL/GenBank/DDBJ whole genome shotgun (WGS) entry which is preliminary data.</text>
</comment>